<proteinExistence type="predicted"/>
<dbReference type="STRING" id="29367.CLPUN_21150"/>
<accession>A0A1S8TK12</accession>
<evidence type="ECO:0000313" key="1">
    <source>
        <dbReference type="EMBL" id="OOM77942.1"/>
    </source>
</evidence>
<comment type="caution">
    <text evidence="1">The sequence shown here is derived from an EMBL/GenBank/DDBJ whole genome shotgun (WGS) entry which is preliminary data.</text>
</comment>
<dbReference type="InterPro" id="IPR029044">
    <property type="entry name" value="Nucleotide-diphossugar_trans"/>
</dbReference>
<dbReference type="RefSeq" id="WP_077847256.1">
    <property type="nucleotide sequence ID" value="NZ_LZZM01000138.1"/>
</dbReference>
<dbReference type="InterPro" id="IPR003329">
    <property type="entry name" value="Cytidylyl_trans"/>
</dbReference>
<organism evidence="1 2">
    <name type="scientific">Clostridium puniceum</name>
    <dbReference type="NCBI Taxonomy" id="29367"/>
    <lineage>
        <taxon>Bacteria</taxon>
        <taxon>Bacillati</taxon>
        <taxon>Bacillota</taxon>
        <taxon>Clostridia</taxon>
        <taxon>Eubacteriales</taxon>
        <taxon>Clostridiaceae</taxon>
        <taxon>Clostridium</taxon>
    </lineage>
</organism>
<dbReference type="Pfam" id="PF02348">
    <property type="entry name" value="CTP_transf_3"/>
    <property type="match status" value="1"/>
</dbReference>
<keyword evidence="1" id="KW-0808">Transferase</keyword>
<dbReference type="EC" id="2.7.7.38" evidence="1"/>
<dbReference type="Proteomes" id="UP000190890">
    <property type="component" value="Unassembled WGS sequence"/>
</dbReference>
<dbReference type="GO" id="GO:0008690">
    <property type="term" value="F:3-deoxy-manno-octulosonate cytidylyltransferase activity"/>
    <property type="evidence" value="ECO:0007669"/>
    <property type="project" value="UniProtKB-EC"/>
</dbReference>
<dbReference type="AlphaFoldDB" id="A0A1S8TK12"/>
<protein>
    <submittedName>
        <fullName evidence="1">3-deoxy-manno-octulosonate cytidylyltransferase</fullName>
        <ecNumber evidence="1">2.7.7.38</ecNumber>
    </submittedName>
</protein>
<dbReference type="CDD" id="cd02518">
    <property type="entry name" value="GT2_SpsF"/>
    <property type="match status" value="1"/>
</dbReference>
<dbReference type="OrthoDB" id="9815559at2"/>
<name>A0A1S8TK12_9CLOT</name>
<gene>
    <name evidence="1" type="primary">kdsB</name>
    <name evidence="1" type="ORF">CLPUN_21150</name>
</gene>
<dbReference type="Gene3D" id="3.90.550.10">
    <property type="entry name" value="Spore Coat Polysaccharide Biosynthesis Protein SpsA, Chain A"/>
    <property type="match status" value="1"/>
</dbReference>
<dbReference type="GO" id="GO:0005829">
    <property type="term" value="C:cytosol"/>
    <property type="evidence" value="ECO:0007669"/>
    <property type="project" value="TreeGrafter"/>
</dbReference>
<dbReference type="EMBL" id="LZZM01000138">
    <property type="protein sequence ID" value="OOM77942.1"/>
    <property type="molecule type" value="Genomic_DNA"/>
</dbReference>
<dbReference type="SUPFAM" id="SSF53448">
    <property type="entry name" value="Nucleotide-diphospho-sugar transferases"/>
    <property type="match status" value="1"/>
</dbReference>
<reference evidence="1 2" key="1">
    <citation type="submission" date="2016-05" db="EMBL/GenBank/DDBJ databases">
        <title>Microbial solvent formation.</title>
        <authorList>
            <person name="Poehlein A."/>
            <person name="Montoya Solano J.D."/>
            <person name="Flitsch S."/>
            <person name="Krabben P."/>
            <person name="Duerre P."/>
            <person name="Daniel R."/>
        </authorList>
    </citation>
    <scope>NUCLEOTIDE SEQUENCE [LARGE SCALE GENOMIC DNA]</scope>
    <source>
        <strain evidence="1 2">DSM 2619</strain>
    </source>
</reference>
<keyword evidence="1" id="KW-0548">Nucleotidyltransferase</keyword>
<keyword evidence="2" id="KW-1185">Reference proteome</keyword>
<sequence>MKVLCIVQARMGSERLSGKVMKKINGEPMISYTLKSLEKSKYIDEIVLATSTLEINDPLVKYVESINFNVFRGDEDNVLQRYKLSSDKYNGDVIIRVTGDCPLINPIIVDNVITKYLIYDYDYVRLDVPDTFQRGYDVEVFSKEALDKVYNKVCSKENIEKQEYQPFREHVTYYIYNHQDEFKVGYVKGEDNYFENRDINISVDTEEDFKRVEELLKIEEH</sequence>
<dbReference type="PANTHER" id="PTHR42866:SF1">
    <property type="entry name" value="SPORE COAT POLYSACCHARIDE BIOSYNTHESIS PROTEIN SPSF"/>
    <property type="match status" value="1"/>
</dbReference>
<evidence type="ECO:0000313" key="2">
    <source>
        <dbReference type="Proteomes" id="UP000190890"/>
    </source>
</evidence>
<dbReference type="PANTHER" id="PTHR42866">
    <property type="entry name" value="3-DEOXY-MANNO-OCTULOSONATE CYTIDYLYLTRANSFERASE"/>
    <property type="match status" value="1"/>
</dbReference>